<accession>A0AAE0KSR9</accession>
<comment type="caution">
    <text evidence="2">The sequence shown here is derived from an EMBL/GenBank/DDBJ whole genome shotgun (WGS) entry which is preliminary data.</text>
</comment>
<feature type="signal peptide" evidence="1">
    <location>
        <begin position="1"/>
        <end position="23"/>
    </location>
</feature>
<name>A0AAE0KSR9_9CHLO</name>
<evidence type="ECO:0000313" key="2">
    <source>
        <dbReference type="EMBL" id="KAK3259130.1"/>
    </source>
</evidence>
<protein>
    <submittedName>
        <fullName evidence="2">Uncharacterized protein</fullName>
    </submittedName>
</protein>
<sequence>MGYPRPASIVVMWLGTLGQIACGMDISAVASSFASTAASAISATLPNKYSFAHGYTGTYIADGGNDMYDHGNTINVMSTSGASYSLLPYTQKTSATAAGGDITYLTYRWGNVWLAAFSSPSNSLGTYFTSGNNGADGGGSQAYGYLGQSSVTSSYKGWYKKVYNAGADPSINELIITTDSSWVHSIGSSTDNGEHRLQKGNCGVSEIYYIMWAGTSGYDYSTSYFTNVMNTFLQKVYTGDFLSPVLSESFLKQKMASARLAWGAVVAWHPPEGQPSEASTASAEYYRGC</sequence>
<organism evidence="2 3">
    <name type="scientific">Cymbomonas tetramitiformis</name>
    <dbReference type="NCBI Taxonomy" id="36881"/>
    <lineage>
        <taxon>Eukaryota</taxon>
        <taxon>Viridiplantae</taxon>
        <taxon>Chlorophyta</taxon>
        <taxon>Pyramimonadophyceae</taxon>
        <taxon>Pyramimonadales</taxon>
        <taxon>Pyramimonadaceae</taxon>
        <taxon>Cymbomonas</taxon>
    </lineage>
</organism>
<dbReference type="Proteomes" id="UP001190700">
    <property type="component" value="Unassembled WGS sequence"/>
</dbReference>
<feature type="chain" id="PRO_5042165991" evidence="1">
    <location>
        <begin position="24"/>
        <end position="289"/>
    </location>
</feature>
<keyword evidence="1" id="KW-0732">Signal</keyword>
<evidence type="ECO:0000256" key="1">
    <source>
        <dbReference type="SAM" id="SignalP"/>
    </source>
</evidence>
<proteinExistence type="predicted"/>
<evidence type="ECO:0000313" key="3">
    <source>
        <dbReference type="Proteomes" id="UP001190700"/>
    </source>
</evidence>
<dbReference type="AlphaFoldDB" id="A0AAE0KSR9"/>
<gene>
    <name evidence="2" type="ORF">CYMTET_31862</name>
</gene>
<reference evidence="2 3" key="1">
    <citation type="journal article" date="2015" name="Genome Biol. Evol.">
        <title>Comparative Genomics of a Bacterivorous Green Alga Reveals Evolutionary Causalities and Consequences of Phago-Mixotrophic Mode of Nutrition.</title>
        <authorList>
            <person name="Burns J.A."/>
            <person name="Paasch A."/>
            <person name="Narechania A."/>
            <person name="Kim E."/>
        </authorList>
    </citation>
    <scope>NUCLEOTIDE SEQUENCE [LARGE SCALE GENOMIC DNA]</scope>
    <source>
        <strain evidence="2 3">PLY_AMNH</strain>
    </source>
</reference>
<dbReference type="EMBL" id="LGRX02018962">
    <property type="protein sequence ID" value="KAK3259130.1"/>
    <property type="molecule type" value="Genomic_DNA"/>
</dbReference>
<keyword evidence="3" id="KW-1185">Reference proteome</keyword>